<feature type="compositionally biased region" description="Basic and acidic residues" evidence="1">
    <location>
        <begin position="237"/>
        <end position="246"/>
    </location>
</feature>
<dbReference type="EMBL" id="CADCVO010000420">
    <property type="protein sequence ID" value="CAA9507807.1"/>
    <property type="molecule type" value="Genomic_DNA"/>
</dbReference>
<feature type="compositionally biased region" description="Basic residues" evidence="1">
    <location>
        <begin position="281"/>
        <end position="301"/>
    </location>
</feature>
<feature type="compositionally biased region" description="Low complexity" evidence="1">
    <location>
        <begin position="266"/>
        <end position="280"/>
    </location>
</feature>
<feature type="compositionally biased region" description="Basic and acidic residues" evidence="1">
    <location>
        <begin position="25"/>
        <end position="36"/>
    </location>
</feature>
<feature type="compositionally biased region" description="Low complexity" evidence="1">
    <location>
        <begin position="98"/>
        <end position="150"/>
    </location>
</feature>
<dbReference type="AlphaFoldDB" id="A0A6J4SWV8"/>
<evidence type="ECO:0000256" key="1">
    <source>
        <dbReference type="SAM" id="MobiDB-lite"/>
    </source>
</evidence>
<feature type="compositionally biased region" description="Basic and acidic residues" evidence="1">
    <location>
        <begin position="216"/>
        <end position="229"/>
    </location>
</feature>
<sequence length="319" mass="33964">DQPVAAHRRPAARDRGLRARPPAARRLERVHARVDPHPPAGRRRGGHRGGRLLRRGRPGRAAGGGARPAARGLLDPRDVLRPPRRAGPLARAARARALRPLPGVGLRVRGAGPRAAPGAQAAARGARARAAAPALRRVAAPGRARLARPAAGPPGLLPRPAVQARPDHGLGRGPRGRGGGHGRRGVPGHEGPVQGHRGRRPAGSRALPPPARRLPRRLDRGPAHGRPGDRGAPGARARPDHVGRDHPLRRRHPRPAVRAPDGERQAVAARRPAAPAGLLRVLRRARHRDVRRRPVRARRGPRAGPAPGLALPPRRAERR</sequence>
<feature type="non-terminal residue" evidence="2">
    <location>
        <position position="1"/>
    </location>
</feature>
<feature type="compositionally biased region" description="Basic residues" evidence="1">
    <location>
        <begin position="40"/>
        <end position="58"/>
    </location>
</feature>
<name>A0A6J4SWV8_9ACTN</name>
<proteinExistence type="predicted"/>
<feature type="compositionally biased region" description="Basic residues" evidence="1">
    <location>
        <begin position="174"/>
        <end position="186"/>
    </location>
</feature>
<feature type="compositionally biased region" description="Low complexity" evidence="1">
    <location>
        <begin position="302"/>
        <end position="313"/>
    </location>
</feature>
<feature type="compositionally biased region" description="Basic residues" evidence="1">
    <location>
        <begin position="1"/>
        <end position="10"/>
    </location>
</feature>
<gene>
    <name evidence="2" type="ORF">AVDCRST_MAG13-2632</name>
</gene>
<accession>A0A6J4SWV8</accession>
<organism evidence="2">
    <name type="scientific">uncultured Solirubrobacteraceae bacterium</name>
    <dbReference type="NCBI Taxonomy" id="1162706"/>
    <lineage>
        <taxon>Bacteria</taxon>
        <taxon>Bacillati</taxon>
        <taxon>Actinomycetota</taxon>
        <taxon>Thermoleophilia</taxon>
        <taxon>Solirubrobacterales</taxon>
        <taxon>Solirubrobacteraceae</taxon>
        <taxon>environmental samples</taxon>
    </lineage>
</organism>
<protein>
    <submittedName>
        <fullName evidence="2">Uncharacterized protein</fullName>
    </submittedName>
</protein>
<reference evidence="2" key="1">
    <citation type="submission" date="2020-02" db="EMBL/GenBank/DDBJ databases">
        <authorList>
            <person name="Meier V. D."/>
        </authorList>
    </citation>
    <scope>NUCLEOTIDE SEQUENCE</scope>
    <source>
        <strain evidence="2">AVDCRST_MAG13</strain>
    </source>
</reference>
<evidence type="ECO:0000313" key="2">
    <source>
        <dbReference type="EMBL" id="CAA9507807.1"/>
    </source>
</evidence>
<feature type="non-terminal residue" evidence="2">
    <location>
        <position position="319"/>
    </location>
</feature>
<feature type="region of interest" description="Disordered" evidence="1">
    <location>
        <begin position="1"/>
        <end position="319"/>
    </location>
</feature>